<dbReference type="PANTHER" id="PTHR43791">
    <property type="entry name" value="PERMEASE-RELATED"/>
    <property type="match status" value="1"/>
</dbReference>
<dbReference type="PANTHER" id="PTHR43791:SF6">
    <property type="entry name" value="TRANSPORTER, PUTATIVE (AFU_ORTHOLOGUE AFUA_1G16690)-RELATED"/>
    <property type="match status" value="1"/>
</dbReference>
<keyword evidence="3 6" id="KW-0812">Transmembrane</keyword>
<feature type="transmembrane region" description="Helical" evidence="6">
    <location>
        <begin position="374"/>
        <end position="393"/>
    </location>
</feature>
<dbReference type="Gene3D" id="1.20.1250.20">
    <property type="entry name" value="MFS general substrate transporter like domains"/>
    <property type="match status" value="2"/>
</dbReference>
<evidence type="ECO:0000313" key="9">
    <source>
        <dbReference type="Proteomes" id="UP000714275"/>
    </source>
</evidence>
<evidence type="ECO:0000259" key="7">
    <source>
        <dbReference type="PROSITE" id="PS50850"/>
    </source>
</evidence>
<dbReference type="SUPFAM" id="SSF103473">
    <property type="entry name" value="MFS general substrate transporter"/>
    <property type="match status" value="1"/>
</dbReference>
<evidence type="ECO:0000256" key="2">
    <source>
        <dbReference type="ARBA" id="ARBA00022448"/>
    </source>
</evidence>
<feature type="transmembrane region" description="Helical" evidence="6">
    <location>
        <begin position="238"/>
        <end position="258"/>
    </location>
</feature>
<evidence type="ECO:0000313" key="8">
    <source>
        <dbReference type="EMBL" id="KAG1779547.1"/>
    </source>
</evidence>
<name>A0A9P7A0K1_9AGAM</name>
<dbReference type="Proteomes" id="UP000714275">
    <property type="component" value="Unassembled WGS sequence"/>
</dbReference>
<comment type="caution">
    <text evidence="8">The sequence shown here is derived from an EMBL/GenBank/DDBJ whole genome shotgun (WGS) entry which is preliminary data.</text>
</comment>
<keyword evidence="4 6" id="KW-1133">Transmembrane helix</keyword>
<evidence type="ECO:0000256" key="3">
    <source>
        <dbReference type="ARBA" id="ARBA00022692"/>
    </source>
</evidence>
<evidence type="ECO:0000256" key="1">
    <source>
        <dbReference type="ARBA" id="ARBA00004141"/>
    </source>
</evidence>
<dbReference type="GO" id="GO:0016020">
    <property type="term" value="C:membrane"/>
    <property type="evidence" value="ECO:0007669"/>
    <property type="project" value="UniProtKB-SubCell"/>
</dbReference>
<feature type="transmembrane region" description="Helical" evidence="6">
    <location>
        <begin position="463"/>
        <end position="485"/>
    </location>
</feature>
<keyword evidence="5 6" id="KW-0472">Membrane</keyword>
<sequence>MASSCNQILGILLTYVSRIYTSLHVVFPPSPLTMPTLSDPTVVDTTDTIDNLPTAVPCHARDDLERRLLRKLDLRMSILLILHTLNLIDRTNISDARLQGFEQDLHLHGQQYAMTLSVVYVGYVAMQVPGNMFLHWLERPSVIIPSCMLACGTISVLTGITTNYTGVVVARFFLGFAEAPFVPGIIFLVSKWYKRDEVASRIALVTCGNVLNSAFGSLFASAILHGMQDKLGQAAWRWLFYIEGGITILVAICAMFILPDFPHNTRWITPEERALTISRLAEDGYVKADELGNQTTMQGLRDAVCDWKVWWFSVAAMSQMVGQPFLTYFPTLCATLGYDTTVTLLLCAPPWVFTGIVAIVLTWYSDKKQKRYKYVVGSNALCALAFIMSIFTMDKTARYISLFLMAQVAAGYSVILGWINNTFAREPAKRAVAIALVNTLGQTGNFIGSYIWPLSWGPTYRYSYAVCTAALGVSTGMFGGMYLYLRHLNEQIERNERDVKDINELREPIGFRYLV</sequence>
<dbReference type="PROSITE" id="PS50850">
    <property type="entry name" value="MFS"/>
    <property type="match status" value="1"/>
</dbReference>
<gene>
    <name evidence="8" type="ORF">EV702DRAFT_74365</name>
</gene>
<dbReference type="InterPro" id="IPR036259">
    <property type="entry name" value="MFS_trans_sf"/>
</dbReference>
<feature type="transmembrane region" description="Helical" evidence="6">
    <location>
        <begin position="341"/>
        <end position="362"/>
    </location>
</feature>
<evidence type="ECO:0000256" key="4">
    <source>
        <dbReference type="ARBA" id="ARBA00022989"/>
    </source>
</evidence>
<dbReference type="Pfam" id="PF07690">
    <property type="entry name" value="MFS_1"/>
    <property type="match status" value="1"/>
</dbReference>
<organism evidence="8 9">
    <name type="scientific">Suillus placidus</name>
    <dbReference type="NCBI Taxonomy" id="48579"/>
    <lineage>
        <taxon>Eukaryota</taxon>
        <taxon>Fungi</taxon>
        <taxon>Dikarya</taxon>
        <taxon>Basidiomycota</taxon>
        <taxon>Agaricomycotina</taxon>
        <taxon>Agaricomycetes</taxon>
        <taxon>Agaricomycetidae</taxon>
        <taxon>Boletales</taxon>
        <taxon>Suillineae</taxon>
        <taxon>Suillaceae</taxon>
        <taxon>Suillus</taxon>
    </lineage>
</organism>
<feature type="transmembrane region" description="Helical" evidence="6">
    <location>
        <begin position="142"/>
        <end position="162"/>
    </location>
</feature>
<dbReference type="InterPro" id="IPR011701">
    <property type="entry name" value="MFS"/>
</dbReference>
<evidence type="ECO:0000256" key="5">
    <source>
        <dbReference type="ARBA" id="ARBA00023136"/>
    </source>
</evidence>
<accession>A0A9P7A0K1</accession>
<feature type="domain" description="Major facilitator superfamily (MFS) profile" evidence="7">
    <location>
        <begin position="75"/>
        <end position="491"/>
    </location>
</feature>
<proteinExistence type="predicted"/>
<dbReference type="InterPro" id="IPR020846">
    <property type="entry name" value="MFS_dom"/>
</dbReference>
<protein>
    <submittedName>
        <fullName evidence="8">MFS general substrate transporter</fullName>
    </submittedName>
</protein>
<dbReference type="GO" id="GO:0022857">
    <property type="term" value="F:transmembrane transporter activity"/>
    <property type="evidence" value="ECO:0007669"/>
    <property type="project" value="InterPro"/>
</dbReference>
<feature type="transmembrane region" description="Helical" evidence="6">
    <location>
        <begin position="399"/>
        <end position="419"/>
    </location>
</feature>
<dbReference type="OrthoDB" id="2985014at2759"/>
<keyword evidence="2" id="KW-0813">Transport</keyword>
<feature type="transmembrane region" description="Helical" evidence="6">
    <location>
        <begin position="112"/>
        <end position="130"/>
    </location>
</feature>
<evidence type="ECO:0000256" key="6">
    <source>
        <dbReference type="SAM" id="Phobius"/>
    </source>
</evidence>
<dbReference type="EMBL" id="JABBWD010000011">
    <property type="protein sequence ID" value="KAG1779547.1"/>
    <property type="molecule type" value="Genomic_DNA"/>
</dbReference>
<dbReference type="FunFam" id="1.20.1250.20:FF:000057">
    <property type="entry name" value="MFS general substrate transporter"/>
    <property type="match status" value="1"/>
</dbReference>
<reference evidence="8" key="1">
    <citation type="journal article" date="2020" name="New Phytol.">
        <title>Comparative genomics reveals dynamic genome evolution in host specialist ectomycorrhizal fungi.</title>
        <authorList>
            <person name="Lofgren L.A."/>
            <person name="Nguyen N.H."/>
            <person name="Vilgalys R."/>
            <person name="Ruytinx J."/>
            <person name="Liao H.L."/>
            <person name="Branco S."/>
            <person name="Kuo A."/>
            <person name="LaButti K."/>
            <person name="Lipzen A."/>
            <person name="Andreopoulos W."/>
            <person name="Pangilinan J."/>
            <person name="Riley R."/>
            <person name="Hundley H."/>
            <person name="Na H."/>
            <person name="Barry K."/>
            <person name="Grigoriev I.V."/>
            <person name="Stajich J.E."/>
            <person name="Kennedy P.G."/>
        </authorList>
    </citation>
    <scope>NUCLEOTIDE SEQUENCE</scope>
    <source>
        <strain evidence="8">DOB743</strain>
    </source>
</reference>
<comment type="subcellular location">
    <subcellularLocation>
        <location evidence="1">Membrane</location>
        <topology evidence="1">Multi-pass membrane protein</topology>
    </subcellularLocation>
</comment>
<feature type="transmembrane region" description="Helical" evidence="6">
    <location>
        <begin position="309"/>
        <end position="329"/>
    </location>
</feature>
<feature type="transmembrane region" description="Helical" evidence="6">
    <location>
        <begin position="431"/>
        <end position="451"/>
    </location>
</feature>
<keyword evidence="9" id="KW-1185">Reference proteome</keyword>
<feature type="transmembrane region" description="Helical" evidence="6">
    <location>
        <begin position="168"/>
        <end position="190"/>
    </location>
</feature>
<feature type="transmembrane region" description="Helical" evidence="6">
    <location>
        <begin position="202"/>
        <end position="226"/>
    </location>
</feature>
<dbReference type="AlphaFoldDB" id="A0A9P7A0K1"/>